<dbReference type="EMBL" id="DSVQ01000015">
    <property type="protein sequence ID" value="HGT39736.1"/>
    <property type="molecule type" value="Genomic_DNA"/>
</dbReference>
<dbReference type="PANTHER" id="PTHR34217">
    <property type="entry name" value="METAL-DEPENDENT CARBOXYPEPTIDASE"/>
    <property type="match status" value="1"/>
</dbReference>
<evidence type="ECO:0000259" key="7">
    <source>
        <dbReference type="Pfam" id="PF01432"/>
    </source>
</evidence>
<dbReference type="InterPro" id="IPR001567">
    <property type="entry name" value="Pept_M3A_M3B_dom"/>
</dbReference>
<dbReference type="GO" id="GO:0006508">
    <property type="term" value="P:proteolysis"/>
    <property type="evidence" value="ECO:0007669"/>
    <property type="project" value="UniProtKB-KW"/>
</dbReference>
<evidence type="ECO:0000256" key="2">
    <source>
        <dbReference type="ARBA" id="ARBA00022723"/>
    </source>
</evidence>
<dbReference type="InterPro" id="IPR042088">
    <property type="entry name" value="OligoPept_F_C"/>
</dbReference>
<protein>
    <submittedName>
        <fullName evidence="8">Oligoendopeptidase F</fullName>
    </submittedName>
</protein>
<organism evidence="8">
    <name type="scientific">Schlesneria paludicola</name>
    <dbReference type="NCBI Taxonomy" id="360056"/>
    <lineage>
        <taxon>Bacteria</taxon>
        <taxon>Pseudomonadati</taxon>
        <taxon>Planctomycetota</taxon>
        <taxon>Planctomycetia</taxon>
        <taxon>Planctomycetales</taxon>
        <taxon>Planctomycetaceae</taxon>
        <taxon>Schlesneria</taxon>
    </lineage>
</organism>
<comment type="cofactor">
    <cofactor evidence="6">
        <name>Zn(2+)</name>
        <dbReference type="ChEBI" id="CHEBI:29105"/>
    </cofactor>
    <text evidence="6">Binds 1 zinc ion.</text>
</comment>
<sequence length="609" mass="69069">MVSESFPQTWDLASLFPAPEAPEFREILDRFAATLRQLADESERLPPLSADVPRWEQFLRGYEQVEAQAADLRACVECYLAADAENKLYRQLEAELSALGPWRERIATNVDYAVKDLAPAEFDRAVAASAYLTRMRYFLWTRRTQAALRLPREQEFLAADLAVDGLEAWGRQYDRLSGALKVQVIEKGRPVVKSPGQVLFDSPQRAVRENNFYAADAAWASIEESCAEALNHIAGTRLTLYKHLGLDDHLTPPCLYNRMSRATLDAMWQAIAAFKSMLLPYLTTKARLLGLPRLSWYDLSAPLPGIPGAARDDDIPYDRACQWILEAFSAFSAELGAFARQALSQRWVEAENRPGKRQGGFCTGFPTPKQSRIFMTYTNSADSMSTLAHELGHAYHTWVLRDEPIFLADYPMTLAETASTFAEAVLAEQRLQRAGSDYERLALLDALLSDAVVYLMNIHARFLFEDRFYRERRRGEIPVARLSELMTAAQQEAYVQALADDGWNPRLWVSKLHFYITGLPFYNFPYTFGYLLSLGVYAVGREAGPGFAEQYRRLLIATGCCDAEDAVQSTLGFDLRRPEFWEKSLQLVGERVSQFTTLAERFRERTRAL</sequence>
<keyword evidence="4 6" id="KW-0862">Zinc</keyword>
<dbReference type="AlphaFoldDB" id="A0A7C4LLR3"/>
<dbReference type="Pfam" id="PF01432">
    <property type="entry name" value="Peptidase_M3"/>
    <property type="match status" value="1"/>
</dbReference>
<dbReference type="PANTHER" id="PTHR34217:SF1">
    <property type="entry name" value="CARBOXYPEPTIDASE 1"/>
    <property type="match status" value="1"/>
</dbReference>
<evidence type="ECO:0000256" key="1">
    <source>
        <dbReference type="ARBA" id="ARBA00022670"/>
    </source>
</evidence>
<evidence type="ECO:0000256" key="4">
    <source>
        <dbReference type="ARBA" id="ARBA00022833"/>
    </source>
</evidence>
<keyword evidence="2 6" id="KW-0479">Metal-binding</keyword>
<feature type="domain" description="Peptidase M3A/M3B catalytic" evidence="7">
    <location>
        <begin position="338"/>
        <end position="586"/>
    </location>
</feature>
<dbReference type="GO" id="GO:0046872">
    <property type="term" value="F:metal ion binding"/>
    <property type="evidence" value="ECO:0007669"/>
    <property type="project" value="UniProtKB-UniRule"/>
</dbReference>
<keyword evidence="5 6" id="KW-0482">Metalloprotease</keyword>
<comment type="similarity">
    <text evidence="6">Belongs to the peptidase M3 family.</text>
</comment>
<dbReference type="Gene3D" id="1.20.140.70">
    <property type="entry name" value="Oligopeptidase f, N-terminal domain"/>
    <property type="match status" value="1"/>
</dbReference>
<reference evidence="8" key="1">
    <citation type="journal article" date="2020" name="mSystems">
        <title>Genome- and Community-Level Interaction Insights into Carbon Utilization and Element Cycling Functions of Hydrothermarchaeota in Hydrothermal Sediment.</title>
        <authorList>
            <person name="Zhou Z."/>
            <person name="Liu Y."/>
            <person name="Xu W."/>
            <person name="Pan J."/>
            <person name="Luo Z.H."/>
            <person name="Li M."/>
        </authorList>
    </citation>
    <scope>NUCLEOTIDE SEQUENCE [LARGE SCALE GENOMIC DNA]</scope>
    <source>
        <strain evidence="8">SpSt-508</strain>
    </source>
</reference>
<evidence type="ECO:0000256" key="6">
    <source>
        <dbReference type="RuleBase" id="RU003435"/>
    </source>
</evidence>
<proteinExistence type="inferred from homology"/>
<dbReference type="InterPro" id="IPR034006">
    <property type="entry name" value="M3B_PepF_2"/>
</dbReference>
<dbReference type="Gene3D" id="1.10.1370.20">
    <property type="entry name" value="Oligoendopeptidase f, C-terminal domain"/>
    <property type="match status" value="1"/>
</dbReference>
<dbReference type="GO" id="GO:0004181">
    <property type="term" value="F:metallocarboxypeptidase activity"/>
    <property type="evidence" value="ECO:0007669"/>
    <property type="project" value="InterPro"/>
</dbReference>
<gene>
    <name evidence="8" type="ORF">ENS64_10820</name>
</gene>
<dbReference type="CDD" id="cd09607">
    <property type="entry name" value="M3B_PepF"/>
    <property type="match status" value="1"/>
</dbReference>
<accession>A0A7C4LLR3</accession>
<comment type="caution">
    <text evidence="8">The sequence shown here is derived from an EMBL/GenBank/DDBJ whole genome shotgun (WGS) entry which is preliminary data.</text>
</comment>
<keyword evidence="3 6" id="KW-0378">Hydrolase</keyword>
<dbReference type="InterPro" id="IPR001333">
    <property type="entry name" value="Peptidase_M32_Taq"/>
</dbReference>
<evidence type="ECO:0000313" key="8">
    <source>
        <dbReference type="EMBL" id="HGT39736.1"/>
    </source>
</evidence>
<dbReference type="SUPFAM" id="SSF55486">
    <property type="entry name" value="Metalloproteases ('zincins'), catalytic domain"/>
    <property type="match status" value="1"/>
</dbReference>
<name>A0A7C4LLR3_9PLAN</name>
<evidence type="ECO:0000256" key="3">
    <source>
        <dbReference type="ARBA" id="ARBA00022801"/>
    </source>
</evidence>
<dbReference type="GO" id="GO:0004222">
    <property type="term" value="F:metalloendopeptidase activity"/>
    <property type="evidence" value="ECO:0007669"/>
    <property type="project" value="InterPro"/>
</dbReference>
<evidence type="ECO:0000256" key="5">
    <source>
        <dbReference type="ARBA" id="ARBA00023049"/>
    </source>
</evidence>
<keyword evidence="1 6" id="KW-0645">Protease</keyword>